<dbReference type="GO" id="GO:0003700">
    <property type="term" value="F:DNA-binding transcription factor activity"/>
    <property type="evidence" value="ECO:0007669"/>
    <property type="project" value="InterPro"/>
</dbReference>
<dbReference type="EMBL" id="FXWG01000002">
    <property type="protein sequence ID" value="SMQ69107.1"/>
    <property type="molecule type" value="Genomic_DNA"/>
</dbReference>
<dbReference type="Pfam" id="PF04542">
    <property type="entry name" value="Sigma70_r2"/>
    <property type="match status" value="1"/>
</dbReference>
<name>A0A1Y6F2T1_9SPHN</name>
<dbReference type="AlphaFoldDB" id="A0A1Y6F2T1"/>
<keyword evidence="3" id="KW-1185">Reference proteome</keyword>
<gene>
    <name evidence="2" type="ORF">SAMN06297468_1345</name>
</gene>
<protein>
    <submittedName>
        <fullName evidence="2">Sigma-70 region 2</fullName>
    </submittedName>
</protein>
<dbReference type="OrthoDB" id="7427418at2"/>
<proteinExistence type="predicted"/>
<evidence type="ECO:0000313" key="3">
    <source>
        <dbReference type="Proteomes" id="UP000194420"/>
    </source>
</evidence>
<dbReference type="Proteomes" id="UP000194420">
    <property type="component" value="Unassembled WGS sequence"/>
</dbReference>
<organism evidence="2 3">
    <name type="scientific">Altererythrobacter xiamenensis</name>
    <dbReference type="NCBI Taxonomy" id="1316679"/>
    <lineage>
        <taxon>Bacteria</taxon>
        <taxon>Pseudomonadati</taxon>
        <taxon>Pseudomonadota</taxon>
        <taxon>Alphaproteobacteria</taxon>
        <taxon>Sphingomonadales</taxon>
        <taxon>Erythrobacteraceae</taxon>
        <taxon>Altererythrobacter</taxon>
    </lineage>
</organism>
<dbReference type="InterPro" id="IPR007627">
    <property type="entry name" value="RNA_pol_sigma70_r2"/>
</dbReference>
<dbReference type="Gene3D" id="1.10.1740.10">
    <property type="match status" value="1"/>
</dbReference>
<sequence>MGELAGELEYLARTLSQMPLSEVRRKPLLYDRIFARLLDCLRPRIGHLIQRYGLSDMREDAEQACAIGVHRALETYDPRKARFTTHVTWQLRGELQSLRHRVRLDQRQSAQSAQVRTVSLEALSAAYAERGEVFEIVDETALQRVERTCSNALVRRSLLRLMNRIETPVQERVIVLESVFDREGDDSRYGKTREQRRQIVRRNIRNCARIAATTTITAEM</sequence>
<feature type="domain" description="RNA polymerase sigma-70 region 2" evidence="1">
    <location>
        <begin position="40"/>
        <end position="97"/>
    </location>
</feature>
<accession>A0A1Y6F2T1</accession>
<reference evidence="3" key="1">
    <citation type="submission" date="2017-04" db="EMBL/GenBank/DDBJ databases">
        <authorList>
            <person name="Varghese N."/>
            <person name="Submissions S."/>
        </authorList>
    </citation>
    <scope>NUCLEOTIDE SEQUENCE [LARGE SCALE GENOMIC DNA]</scope>
</reference>
<evidence type="ECO:0000259" key="1">
    <source>
        <dbReference type="Pfam" id="PF04542"/>
    </source>
</evidence>
<dbReference type="GO" id="GO:0006352">
    <property type="term" value="P:DNA-templated transcription initiation"/>
    <property type="evidence" value="ECO:0007669"/>
    <property type="project" value="InterPro"/>
</dbReference>
<dbReference type="InterPro" id="IPR013325">
    <property type="entry name" value="RNA_pol_sigma_r2"/>
</dbReference>
<evidence type="ECO:0000313" key="2">
    <source>
        <dbReference type="EMBL" id="SMQ69107.1"/>
    </source>
</evidence>
<dbReference type="RefSeq" id="WP_086437276.1">
    <property type="nucleotide sequence ID" value="NZ_FXWG01000002.1"/>
</dbReference>
<dbReference type="SUPFAM" id="SSF88946">
    <property type="entry name" value="Sigma2 domain of RNA polymerase sigma factors"/>
    <property type="match status" value="1"/>
</dbReference>